<evidence type="ECO:0000313" key="2">
    <source>
        <dbReference type="Proteomes" id="UP000215027"/>
    </source>
</evidence>
<dbReference type="InterPro" id="IPR036388">
    <property type="entry name" value="WH-like_DNA-bd_sf"/>
</dbReference>
<reference evidence="1" key="1">
    <citation type="submission" date="2016-01" db="EMBL/GenBank/DDBJ databases">
        <authorList>
            <person name="Mcilroy J.S."/>
            <person name="Karst M S."/>
            <person name="Albertsen M."/>
        </authorList>
    </citation>
    <scope>NUCLEOTIDE SEQUENCE</scope>
    <source>
        <strain evidence="1">Cfx-K</strain>
    </source>
</reference>
<evidence type="ECO:0008006" key="3">
    <source>
        <dbReference type="Google" id="ProtNLM"/>
    </source>
</evidence>
<accession>A0A160T277</accession>
<dbReference type="EMBL" id="LN890655">
    <property type="protein sequence ID" value="CUS02665.2"/>
    <property type="molecule type" value="Genomic_DNA"/>
</dbReference>
<dbReference type="OrthoDB" id="165977at2"/>
<dbReference type="Gene3D" id="1.10.10.10">
    <property type="entry name" value="Winged helix-like DNA-binding domain superfamily/Winged helix DNA-binding domain"/>
    <property type="match status" value="1"/>
</dbReference>
<dbReference type="Proteomes" id="UP000215027">
    <property type="component" value="Chromosome I"/>
</dbReference>
<dbReference type="InterPro" id="IPR009057">
    <property type="entry name" value="Homeodomain-like_sf"/>
</dbReference>
<proteinExistence type="predicted"/>
<name>A0A160T277_9CHLR</name>
<dbReference type="RefSeq" id="WP_095042251.1">
    <property type="nucleotide sequence ID" value="NZ_LN890655.1"/>
</dbReference>
<dbReference type="Pfam" id="PF04255">
    <property type="entry name" value="DUF433"/>
    <property type="match status" value="1"/>
</dbReference>
<protein>
    <recommendedName>
        <fullName evidence="3">DUF433 domain-containing protein</fullName>
    </recommendedName>
</protein>
<dbReference type="SUPFAM" id="SSF46689">
    <property type="entry name" value="Homeodomain-like"/>
    <property type="match status" value="1"/>
</dbReference>
<dbReference type="KEGG" id="pbf:CFX0092_A0787"/>
<gene>
    <name evidence="1" type="ORF">CFX0092_A0787</name>
</gene>
<keyword evidence="2" id="KW-1185">Reference proteome</keyword>
<organism evidence="1 2">
    <name type="scientific">Candidatus Promineifilum breve</name>
    <dbReference type="NCBI Taxonomy" id="1806508"/>
    <lineage>
        <taxon>Bacteria</taxon>
        <taxon>Bacillati</taxon>
        <taxon>Chloroflexota</taxon>
        <taxon>Ardenticatenia</taxon>
        <taxon>Candidatus Promineifilales</taxon>
        <taxon>Candidatus Promineifilaceae</taxon>
        <taxon>Candidatus Promineifilum</taxon>
    </lineage>
</organism>
<dbReference type="InterPro" id="IPR007367">
    <property type="entry name" value="DUF433"/>
</dbReference>
<sequence>MAMLFEAQAVPLRTDEDGVIRVGNSRVTLSTIVHAFDAGYTAEEIVTDFPMLQLADVYGVIAYLLNNRDSIAIYLAEEQRAAEDIRQEIERRSDSIQFRERLLARAQLAGLIE</sequence>
<evidence type="ECO:0000313" key="1">
    <source>
        <dbReference type="EMBL" id="CUS02665.2"/>
    </source>
</evidence>
<dbReference type="AlphaFoldDB" id="A0A160T277"/>